<evidence type="ECO:0000313" key="3">
    <source>
        <dbReference type="Proteomes" id="UP000194127"/>
    </source>
</evidence>
<feature type="region of interest" description="Disordered" evidence="1">
    <location>
        <begin position="148"/>
        <end position="173"/>
    </location>
</feature>
<name>A0A1X6MIE2_9APHY</name>
<feature type="region of interest" description="Disordered" evidence="1">
    <location>
        <begin position="68"/>
        <end position="127"/>
    </location>
</feature>
<dbReference type="EMBL" id="KZ110622">
    <property type="protein sequence ID" value="OSX56108.1"/>
    <property type="molecule type" value="Genomic_DNA"/>
</dbReference>
<gene>
    <name evidence="2" type="ORF">POSPLADRAFT_1062966</name>
</gene>
<evidence type="ECO:0000256" key="1">
    <source>
        <dbReference type="SAM" id="MobiDB-lite"/>
    </source>
</evidence>
<accession>A0A1X6MIE2</accession>
<protein>
    <submittedName>
        <fullName evidence="2">Uncharacterized protein</fullName>
    </submittedName>
</protein>
<dbReference type="GeneID" id="36326528"/>
<evidence type="ECO:0000313" key="2">
    <source>
        <dbReference type="EMBL" id="OSX56108.1"/>
    </source>
</evidence>
<keyword evidence="3" id="KW-1185">Reference proteome</keyword>
<organism evidence="2 3">
    <name type="scientific">Postia placenta MAD-698-R-SB12</name>
    <dbReference type="NCBI Taxonomy" id="670580"/>
    <lineage>
        <taxon>Eukaryota</taxon>
        <taxon>Fungi</taxon>
        <taxon>Dikarya</taxon>
        <taxon>Basidiomycota</taxon>
        <taxon>Agaricomycotina</taxon>
        <taxon>Agaricomycetes</taxon>
        <taxon>Polyporales</taxon>
        <taxon>Adustoporiaceae</taxon>
        <taxon>Rhodonia</taxon>
    </lineage>
</organism>
<dbReference type="RefSeq" id="XP_024332902.1">
    <property type="nucleotide sequence ID" value="XM_024481578.1"/>
</dbReference>
<dbReference type="AlphaFoldDB" id="A0A1X6MIE2"/>
<feature type="region of interest" description="Disordered" evidence="1">
    <location>
        <begin position="1"/>
        <end position="39"/>
    </location>
</feature>
<proteinExistence type="predicted"/>
<reference evidence="2 3" key="1">
    <citation type="submission" date="2017-04" db="EMBL/GenBank/DDBJ databases">
        <title>Genome Sequence of the Model Brown-Rot Fungus Postia placenta SB12.</title>
        <authorList>
            <consortium name="DOE Joint Genome Institute"/>
            <person name="Gaskell J."/>
            <person name="Kersten P."/>
            <person name="Larrondo L.F."/>
            <person name="Canessa P."/>
            <person name="Martinez D."/>
            <person name="Hibbett D."/>
            <person name="Schmoll M."/>
            <person name="Kubicek C.P."/>
            <person name="Martinez A.T."/>
            <person name="Yadav J."/>
            <person name="Master E."/>
            <person name="Magnuson J.K."/>
            <person name="James T."/>
            <person name="Yaver D."/>
            <person name="Berka R."/>
            <person name="Labutti K."/>
            <person name="Lipzen A."/>
            <person name="Aerts A."/>
            <person name="Barry K."/>
            <person name="Henrissat B."/>
            <person name="Blanchette R."/>
            <person name="Grigoriev I."/>
            <person name="Cullen D."/>
        </authorList>
    </citation>
    <scope>NUCLEOTIDE SEQUENCE [LARGE SCALE GENOMIC DNA]</scope>
    <source>
        <strain evidence="2 3">MAD-698-R-SB12</strain>
    </source>
</reference>
<sequence>MQNSPSNNLPERALSTAGAPNVQRAGADDRERGSAGMDDGEIVEMDGWMIPHPRMRAPPSVVRAPVTDAVASPEPVPDAVAIPEPATDTVASPEPVANTVASPEPDKKRKSRNRCASQRSAAARRRRAEVAARVTELDNMIDDVHTGMERSREPVGSARRQRAQEWVDDESEDDAAGVEGALLARSSLTPLTSSSVELPVLDPAAGSRHGLRSASVHGVMRLERNSVTGSPVPVLGKRRLVPYVDIVLQPNRRAKKAVTATEPADELSHTKALKRAVFDMAAKKNAALKAKQHSEVPVHQRRRWNAEAKAATAVENRQRPPKVNHKAKKILHGNVRRNWHKNHFQQQNKVVIMGKRTPKLPLMLGERQLTGRSGPTGTA</sequence>
<dbReference type="Proteomes" id="UP000194127">
    <property type="component" value="Unassembled WGS sequence"/>
</dbReference>